<evidence type="ECO:0000313" key="8">
    <source>
        <dbReference type="Proteomes" id="UP000777438"/>
    </source>
</evidence>
<evidence type="ECO:0000256" key="2">
    <source>
        <dbReference type="ARBA" id="ARBA00012025"/>
    </source>
</evidence>
<reference evidence="7 8" key="1">
    <citation type="journal article" date="2021" name="Nat. Commun.">
        <title>Genetic determinants of endophytism in the Arabidopsis root mycobiome.</title>
        <authorList>
            <person name="Mesny F."/>
            <person name="Miyauchi S."/>
            <person name="Thiergart T."/>
            <person name="Pickel B."/>
            <person name="Atanasova L."/>
            <person name="Karlsson M."/>
            <person name="Huettel B."/>
            <person name="Barry K.W."/>
            <person name="Haridas S."/>
            <person name="Chen C."/>
            <person name="Bauer D."/>
            <person name="Andreopoulos W."/>
            <person name="Pangilinan J."/>
            <person name="LaButti K."/>
            <person name="Riley R."/>
            <person name="Lipzen A."/>
            <person name="Clum A."/>
            <person name="Drula E."/>
            <person name="Henrissat B."/>
            <person name="Kohler A."/>
            <person name="Grigoriev I.V."/>
            <person name="Martin F.M."/>
            <person name="Hacquard S."/>
        </authorList>
    </citation>
    <scope>NUCLEOTIDE SEQUENCE [LARGE SCALE GENOMIC DNA]</scope>
    <source>
        <strain evidence="7 8">MPI-CAGE-CH-0241</strain>
    </source>
</reference>
<dbReference type="PANTHER" id="PTHR21367">
    <property type="entry name" value="ARGININE-TRNA-PROTEIN TRANSFERASE 1"/>
    <property type="match status" value="1"/>
</dbReference>
<comment type="caution">
    <text evidence="7">The sequence shown here is derived from an EMBL/GenBank/DDBJ whole genome shotgun (WGS) entry which is preliminary data.</text>
</comment>
<dbReference type="InterPro" id="IPR016181">
    <property type="entry name" value="Acyl_CoA_acyltransferase"/>
</dbReference>
<evidence type="ECO:0000313" key="7">
    <source>
        <dbReference type="EMBL" id="KAH6896954.1"/>
    </source>
</evidence>
<dbReference type="InterPro" id="IPR007471">
    <property type="entry name" value="N-end_Aminoacyl_Trfase_N"/>
</dbReference>
<dbReference type="GO" id="GO:0005737">
    <property type="term" value="C:cytoplasm"/>
    <property type="evidence" value="ECO:0007669"/>
    <property type="project" value="TreeGrafter"/>
</dbReference>
<evidence type="ECO:0000256" key="3">
    <source>
        <dbReference type="ARBA" id="ARBA00022679"/>
    </source>
</evidence>
<keyword evidence="8" id="KW-1185">Reference proteome</keyword>
<organism evidence="7 8">
    <name type="scientific">Thelonectria olida</name>
    <dbReference type="NCBI Taxonomy" id="1576542"/>
    <lineage>
        <taxon>Eukaryota</taxon>
        <taxon>Fungi</taxon>
        <taxon>Dikarya</taxon>
        <taxon>Ascomycota</taxon>
        <taxon>Pezizomycotina</taxon>
        <taxon>Sordariomycetes</taxon>
        <taxon>Hypocreomycetidae</taxon>
        <taxon>Hypocreales</taxon>
        <taxon>Nectriaceae</taxon>
        <taxon>Thelonectria</taxon>
    </lineage>
</organism>
<dbReference type="EC" id="2.3.2.8" evidence="2"/>
<name>A0A9P8WDF1_9HYPO</name>
<proteinExistence type="inferred from homology"/>
<dbReference type="EMBL" id="JAGPYM010000003">
    <property type="protein sequence ID" value="KAH6896954.1"/>
    <property type="molecule type" value="Genomic_DNA"/>
</dbReference>
<dbReference type="AlphaFoldDB" id="A0A9P8WDF1"/>
<keyword evidence="4" id="KW-0012">Acyltransferase</keyword>
<dbReference type="Proteomes" id="UP000777438">
    <property type="component" value="Unassembled WGS sequence"/>
</dbReference>
<dbReference type="PANTHER" id="PTHR21367:SF1">
    <property type="entry name" value="ARGINYL-TRNA--PROTEIN TRANSFERASE 1"/>
    <property type="match status" value="1"/>
</dbReference>
<keyword evidence="3 7" id="KW-0808">Transferase</keyword>
<dbReference type="OrthoDB" id="74183at2759"/>
<gene>
    <name evidence="7" type="ORF">B0T10DRAFT_169302</name>
</gene>
<evidence type="ECO:0000256" key="4">
    <source>
        <dbReference type="ARBA" id="ARBA00023315"/>
    </source>
</evidence>
<dbReference type="Pfam" id="PF04376">
    <property type="entry name" value="ATE_N"/>
    <property type="match status" value="1"/>
</dbReference>
<dbReference type="InterPro" id="IPR030700">
    <property type="entry name" value="N-end_Aminoacyl_Trfase"/>
</dbReference>
<evidence type="ECO:0000259" key="6">
    <source>
        <dbReference type="Pfam" id="PF04377"/>
    </source>
</evidence>
<accession>A0A9P8WDF1</accession>
<dbReference type="InterPro" id="IPR007472">
    <property type="entry name" value="N-end_Aminoacyl_Trfase_C"/>
</dbReference>
<evidence type="ECO:0000256" key="1">
    <source>
        <dbReference type="ARBA" id="ARBA00009991"/>
    </source>
</evidence>
<evidence type="ECO:0000259" key="5">
    <source>
        <dbReference type="Pfam" id="PF04376"/>
    </source>
</evidence>
<feature type="domain" description="N-end aminoacyl transferase N-terminal" evidence="5">
    <location>
        <begin position="1"/>
        <end position="31"/>
    </location>
</feature>
<comment type="similarity">
    <text evidence="1">Belongs to the R-transferase family.</text>
</comment>
<dbReference type="GO" id="GO:0004057">
    <property type="term" value="F:arginyl-tRNA--protein transferase activity"/>
    <property type="evidence" value="ECO:0007669"/>
    <property type="project" value="UniProtKB-EC"/>
</dbReference>
<dbReference type="Pfam" id="PF04377">
    <property type="entry name" value="ATE_C"/>
    <property type="match status" value="1"/>
</dbReference>
<sequence>MYRPNGRESCCPHYTIRLDSQQFKPSRAQRQTVNRFNKYVIGDSYTKEAARLHPKSREQAKKRDNQFDLVERIHEAEYSQLLQPPEPAHKLEVTLELNDFTEEKFAVYENYQRVVHHDEPGEISKRGFKRFLCDSPLRRETMVMPDGRERQLGSYHQCYRLDGKLVAIGVLDLLPECVSSVYFLYDESIHTYAPGKLGAFQEIALAMEEGYRWWYAGYYIHGCPKMRYKMDYSPQFILDPVALNWDPLDREVLDLLDRKPFVSLAEERQTGSVDTAAKSVSEDASMAADANMDGLALEAEAQSGDSDEESEFLFNSKTPGISSLSEIRALNMDHVAIKVAPVGPLFETCHLVGWEDRQVDDFPGSKAAIAELVAAIGPDLMGQICIDLLSMR</sequence>
<feature type="domain" description="N-end rule aminoacyl transferase C-terminal" evidence="6">
    <location>
        <begin position="103"/>
        <end position="239"/>
    </location>
</feature>
<dbReference type="SUPFAM" id="SSF55729">
    <property type="entry name" value="Acyl-CoA N-acyltransferases (Nat)"/>
    <property type="match status" value="1"/>
</dbReference>
<protein>
    <recommendedName>
        <fullName evidence="2">arginyltransferase</fullName>
        <ecNumber evidence="2">2.3.2.8</ecNumber>
    </recommendedName>
</protein>